<name>D5ML07_METO1</name>
<accession>D5ML07</accession>
<dbReference type="EMBL" id="FP565575">
    <property type="protein sequence ID" value="CBE69847.1"/>
    <property type="molecule type" value="Genomic_DNA"/>
</dbReference>
<dbReference type="Proteomes" id="UP000006898">
    <property type="component" value="Chromosome"/>
</dbReference>
<dbReference type="AlphaFoldDB" id="D5ML07"/>
<dbReference type="HOGENOM" id="CLU_2895636_0_0_0"/>
<organism evidence="1 2">
    <name type="scientific">Methylomirabilis oxygeniifera</name>
    <dbReference type="NCBI Taxonomy" id="671143"/>
    <lineage>
        <taxon>Bacteria</taxon>
        <taxon>Candidatus Methylomirabilota</taxon>
        <taxon>Candidatus Methylomirabilia</taxon>
        <taxon>Candidatus Methylomirabilales</taxon>
        <taxon>Candidatus Methylomirabilaceae</taxon>
        <taxon>Candidatus Methylomirabilis</taxon>
    </lineage>
</organism>
<sequence>MRCISPHTILLYCEIAHRCRHTIVHYPTNGHISQYAFWRIQSHAILMKAVRRERQASKDKTY</sequence>
<evidence type="ECO:0000313" key="2">
    <source>
        <dbReference type="Proteomes" id="UP000006898"/>
    </source>
</evidence>
<dbReference type="KEGG" id="mox:DAMO_2774"/>
<gene>
    <name evidence="1" type="ORF">DAMO_2774</name>
</gene>
<protein>
    <submittedName>
        <fullName evidence="1">Uncharacterized protein</fullName>
    </submittedName>
</protein>
<reference evidence="1 2" key="1">
    <citation type="journal article" date="2010" name="Nature">
        <title>Nitrite-driven anaerobic methane oxidation by oxygenic bacteria.</title>
        <authorList>
            <person name="Ettwig K.F."/>
            <person name="Butler M.K."/>
            <person name="Le Paslier D."/>
            <person name="Pelletier E."/>
            <person name="Mangenot S."/>
            <person name="Kuypers M.M.M."/>
            <person name="Schreiber F."/>
            <person name="Dutilh B.E."/>
            <person name="Zedelius J."/>
            <person name="de Beer D."/>
            <person name="Gloerich J."/>
            <person name="Wessels H.J.C.T."/>
            <person name="van Allen T."/>
            <person name="Luesken F."/>
            <person name="Wu M."/>
            <person name="van de Pas-Schoonen K.T."/>
            <person name="Op den Camp H.J.M."/>
            <person name="Janssen-Megens E.M."/>
            <person name="Francoijs K-J."/>
            <person name="Stunnenberg H."/>
            <person name="Weissenbach J."/>
            <person name="Jetten M.S.M."/>
            <person name="Strous M."/>
        </authorList>
    </citation>
    <scope>NUCLEOTIDE SEQUENCE [LARGE SCALE GENOMIC DNA]</scope>
</reference>
<proteinExistence type="predicted"/>
<evidence type="ECO:0000313" key="1">
    <source>
        <dbReference type="EMBL" id="CBE69847.1"/>
    </source>
</evidence>